<dbReference type="SUPFAM" id="SSF55729">
    <property type="entry name" value="Acyl-CoA N-acyltransferases (Nat)"/>
    <property type="match status" value="1"/>
</dbReference>
<dbReference type="EC" id="2.3.2.3" evidence="8"/>
<keyword evidence="9" id="KW-1185">Reference proteome</keyword>
<evidence type="ECO:0000259" key="7">
    <source>
        <dbReference type="Pfam" id="PF09924"/>
    </source>
</evidence>
<dbReference type="GO" id="GO:0055091">
    <property type="term" value="P:phospholipid homeostasis"/>
    <property type="evidence" value="ECO:0007669"/>
    <property type="project" value="TreeGrafter"/>
</dbReference>
<keyword evidence="5 6" id="KW-0472">Membrane</keyword>
<dbReference type="PANTHER" id="PTHR34697:SF2">
    <property type="entry name" value="PHOSPHATIDYLGLYCEROL LYSYLTRANSFERASE"/>
    <property type="match status" value="1"/>
</dbReference>
<protein>
    <submittedName>
        <fullName evidence="8">Phosphatidylglycerol lysyltransferase</fullName>
        <ecNumber evidence="8">2.3.2.3</ecNumber>
    </submittedName>
</protein>
<reference evidence="8 9" key="1">
    <citation type="submission" date="2020-08" db="EMBL/GenBank/DDBJ databases">
        <title>Genomic Encyclopedia of Type Strains, Phase IV (KMG-IV): sequencing the most valuable type-strain genomes for metagenomic binning, comparative biology and taxonomic classification.</title>
        <authorList>
            <person name="Goeker M."/>
        </authorList>
    </citation>
    <scope>NUCLEOTIDE SEQUENCE [LARGE SCALE GENOMIC DNA]</scope>
    <source>
        <strain evidence="8 9">DSM 21793</strain>
    </source>
</reference>
<dbReference type="Proteomes" id="UP000530564">
    <property type="component" value="Unassembled WGS sequence"/>
</dbReference>
<dbReference type="InterPro" id="IPR051211">
    <property type="entry name" value="PG_lysyltransferase"/>
</dbReference>
<dbReference type="InterPro" id="IPR016181">
    <property type="entry name" value="Acyl_CoA_acyltransferase"/>
</dbReference>
<keyword evidence="8" id="KW-0808">Transferase</keyword>
<evidence type="ECO:0000256" key="1">
    <source>
        <dbReference type="ARBA" id="ARBA00004651"/>
    </source>
</evidence>
<evidence type="ECO:0000256" key="2">
    <source>
        <dbReference type="ARBA" id="ARBA00022475"/>
    </source>
</evidence>
<dbReference type="AlphaFoldDB" id="A0A840A015"/>
<keyword evidence="8" id="KW-0012">Acyltransferase</keyword>
<feature type="domain" description="Phosphatidylglycerol lysyltransferase C-terminal" evidence="7">
    <location>
        <begin position="221"/>
        <end position="515"/>
    </location>
</feature>
<comment type="caution">
    <text evidence="8">The sequence shown here is derived from an EMBL/GenBank/DDBJ whole genome shotgun (WGS) entry which is preliminary data.</text>
</comment>
<organism evidence="8 9">
    <name type="scientific">Phenylobacterium haematophilum</name>
    <dbReference type="NCBI Taxonomy" id="98513"/>
    <lineage>
        <taxon>Bacteria</taxon>
        <taxon>Pseudomonadati</taxon>
        <taxon>Pseudomonadota</taxon>
        <taxon>Alphaproteobacteria</taxon>
        <taxon>Caulobacterales</taxon>
        <taxon>Caulobacteraceae</taxon>
        <taxon>Phenylobacterium</taxon>
    </lineage>
</organism>
<dbReference type="EMBL" id="JACIDK010000003">
    <property type="protein sequence ID" value="MBB3891624.1"/>
    <property type="molecule type" value="Genomic_DNA"/>
</dbReference>
<evidence type="ECO:0000256" key="6">
    <source>
        <dbReference type="SAM" id="Phobius"/>
    </source>
</evidence>
<feature type="transmembrane region" description="Helical" evidence="6">
    <location>
        <begin position="108"/>
        <end position="125"/>
    </location>
</feature>
<feature type="transmembrane region" description="Helical" evidence="6">
    <location>
        <begin position="83"/>
        <end position="102"/>
    </location>
</feature>
<evidence type="ECO:0000313" key="9">
    <source>
        <dbReference type="Proteomes" id="UP000530564"/>
    </source>
</evidence>
<evidence type="ECO:0000313" key="8">
    <source>
        <dbReference type="EMBL" id="MBB3891624.1"/>
    </source>
</evidence>
<dbReference type="Pfam" id="PF09924">
    <property type="entry name" value="LPG_synthase_C"/>
    <property type="match status" value="1"/>
</dbReference>
<comment type="subcellular location">
    <subcellularLocation>
        <location evidence="1">Cell membrane</location>
        <topology evidence="1">Multi-pass membrane protein</topology>
    </subcellularLocation>
</comment>
<keyword evidence="2" id="KW-1003">Cell membrane</keyword>
<feature type="transmembrane region" description="Helical" evidence="6">
    <location>
        <begin position="58"/>
        <end position="76"/>
    </location>
</feature>
<evidence type="ECO:0000256" key="4">
    <source>
        <dbReference type="ARBA" id="ARBA00022989"/>
    </source>
</evidence>
<dbReference type="InterPro" id="IPR024320">
    <property type="entry name" value="LPG_synthase_C"/>
</dbReference>
<evidence type="ECO:0000256" key="5">
    <source>
        <dbReference type="ARBA" id="ARBA00023136"/>
    </source>
</evidence>
<keyword evidence="3 6" id="KW-0812">Transmembrane</keyword>
<dbReference type="GO" id="GO:0050071">
    <property type="term" value="F:phosphatidylglycerol lysyltransferase activity"/>
    <property type="evidence" value="ECO:0007669"/>
    <property type="project" value="UniProtKB-EC"/>
</dbReference>
<feature type="transmembrane region" description="Helical" evidence="6">
    <location>
        <begin position="137"/>
        <end position="159"/>
    </location>
</feature>
<dbReference type="PANTHER" id="PTHR34697">
    <property type="entry name" value="PHOSPHATIDYLGLYCEROL LYSYLTRANSFERASE"/>
    <property type="match status" value="1"/>
</dbReference>
<sequence>MRFWRELRPAAFAAAPSTAAILALLAGTMLLASGATPTIPDRFFQIYEISPVVLIEVSHFLSSILGLVLVLLAFGLRARLDGAWWATLFTLIIASPLALLKAFAWEEALALALFAVLLLPFHGAFPRKARLLSMEVTPGWLISAFAVMVGAGLLGLWSFQHADYGDKPFWAVMADADAARAIRGWVGAAILLLAFGIWRLFASAATPKVVGEDDPELERVRAILAKAEEAEPGSNLALLGDKRFLFSPSGESFLMFGVRGRSWISLGAPVGRRDECMDLLWRFRELADAHAARPGFYGLDAEDLPDVVELGFAIAKVGESAAVALDTFTIEGTKRGNLRRAWRQAGEAGATFEVVPPDRVNEIMPQLQAISDAWLVHHAGGDKSFSMGGFYPSYVAEFPVGIVRFEGKIIAFATLWITANKSAFSMDLMRYIDEGPRRIMDYLFVELIEWGRREGYQAIEFGMAPLSGLDDRPLAPVLSRVGALIFERGEEIYNFQGVRAYKGKYDPVWRPRYMAAPNKWAIPLLLADMGLLTSGGVAGLAKRPKKSDEAAGLQNAA</sequence>
<proteinExistence type="predicted"/>
<name>A0A840A015_9CAUL</name>
<keyword evidence="4 6" id="KW-1133">Transmembrane helix</keyword>
<gene>
    <name evidence="8" type="ORF">GGQ61_002352</name>
</gene>
<feature type="transmembrane region" description="Helical" evidence="6">
    <location>
        <begin position="182"/>
        <end position="201"/>
    </location>
</feature>
<dbReference type="GO" id="GO:0005886">
    <property type="term" value="C:plasma membrane"/>
    <property type="evidence" value="ECO:0007669"/>
    <property type="project" value="UniProtKB-SubCell"/>
</dbReference>
<accession>A0A840A015</accession>
<evidence type="ECO:0000256" key="3">
    <source>
        <dbReference type="ARBA" id="ARBA00022692"/>
    </source>
</evidence>
<dbReference type="RefSeq" id="WP_183772801.1">
    <property type="nucleotide sequence ID" value="NZ_JACIDK010000003.1"/>
</dbReference>